<dbReference type="PANTHER" id="PTHR44051:SF8">
    <property type="entry name" value="GLUTATHIONE S-TRANSFERASE GSTA"/>
    <property type="match status" value="1"/>
</dbReference>
<proteinExistence type="predicted"/>
<organism evidence="2 3">
    <name type="scientific">Rhodobacter aestuarii</name>
    <dbReference type="NCBI Taxonomy" id="453582"/>
    <lineage>
        <taxon>Bacteria</taxon>
        <taxon>Pseudomonadati</taxon>
        <taxon>Pseudomonadota</taxon>
        <taxon>Alphaproteobacteria</taxon>
        <taxon>Rhodobacterales</taxon>
        <taxon>Rhodobacter group</taxon>
        <taxon>Rhodobacter</taxon>
    </lineage>
</organism>
<dbReference type="Gene3D" id="1.20.1050.10">
    <property type="match status" value="1"/>
</dbReference>
<dbReference type="STRING" id="453582.SAMN05421580_105142"/>
<dbReference type="RefSeq" id="WP_076484652.1">
    <property type="nucleotide sequence ID" value="NZ_FTOG01000005.1"/>
</dbReference>
<dbReference type="PANTHER" id="PTHR44051">
    <property type="entry name" value="GLUTATHIONE S-TRANSFERASE-RELATED"/>
    <property type="match status" value="1"/>
</dbReference>
<dbReference type="InterPro" id="IPR004045">
    <property type="entry name" value="Glutathione_S-Trfase_N"/>
</dbReference>
<dbReference type="GO" id="GO:0016740">
    <property type="term" value="F:transferase activity"/>
    <property type="evidence" value="ECO:0007669"/>
    <property type="project" value="UniProtKB-KW"/>
</dbReference>
<keyword evidence="2" id="KW-0808">Transferase</keyword>
<dbReference type="Pfam" id="PF13409">
    <property type="entry name" value="GST_N_2"/>
    <property type="match status" value="1"/>
</dbReference>
<sequence length="223" mass="24178">MLVLHYAPDNASLIVRLALEEARLGYTTALVDRSTHAQQSAAFRALNPAGRIPVLVTPEGPLAETGAILLWLSEQAPQLAPAVPRGLFLQWLFFLSNTAHPEMRALFYPHLYADEAGRETHLAHTRTRFTAALRLIEAACAERPALFAAPSVLGAYVVAFLRWSVLYARPEGWFALADYPAVAAMARDWEGRNSVAALCRAEGMAPAPFTAPAPPDPPEGVAL</sequence>
<feature type="domain" description="GST N-terminal" evidence="1">
    <location>
        <begin position="1"/>
        <end position="80"/>
    </location>
</feature>
<dbReference type="CDD" id="cd03057">
    <property type="entry name" value="GST_N_Beta"/>
    <property type="match status" value="1"/>
</dbReference>
<protein>
    <submittedName>
        <fullName evidence="2">Glutathione S-transferase</fullName>
    </submittedName>
</protein>
<gene>
    <name evidence="2" type="ORF">SAMN05421580_105142</name>
</gene>
<dbReference type="EMBL" id="FTOG01000005">
    <property type="protein sequence ID" value="SIS81594.1"/>
    <property type="molecule type" value="Genomic_DNA"/>
</dbReference>
<dbReference type="PROSITE" id="PS50404">
    <property type="entry name" value="GST_NTER"/>
    <property type="match status" value="1"/>
</dbReference>
<reference evidence="3" key="1">
    <citation type="submission" date="2017-01" db="EMBL/GenBank/DDBJ databases">
        <authorList>
            <person name="Varghese N."/>
            <person name="Submissions S."/>
        </authorList>
    </citation>
    <scope>NUCLEOTIDE SEQUENCE [LARGE SCALE GENOMIC DNA]</scope>
    <source>
        <strain evidence="3">DSM 19945</strain>
    </source>
</reference>
<dbReference type="SUPFAM" id="SSF47616">
    <property type="entry name" value="GST C-terminal domain-like"/>
    <property type="match status" value="1"/>
</dbReference>
<name>A0A1N7M683_9RHOB</name>
<evidence type="ECO:0000313" key="3">
    <source>
        <dbReference type="Proteomes" id="UP000186221"/>
    </source>
</evidence>
<keyword evidence="3" id="KW-1185">Reference proteome</keyword>
<dbReference type="Gene3D" id="3.40.30.10">
    <property type="entry name" value="Glutaredoxin"/>
    <property type="match status" value="1"/>
</dbReference>
<dbReference type="InterPro" id="IPR036282">
    <property type="entry name" value="Glutathione-S-Trfase_C_sf"/>
</dbReference>
<evidence type="ECO:0000313" key="2">
    <source>
        <dbReference type="EMBL" id="SIS81594.1"/>
    </source>
</evidence>
<dbReference type="InterPro" id="IPR036249">
    <property type="entry name" value="Thioredoxin-like_sf"/>
</dbReference>
<dbReference type="OrthoDB" id="7583243at2"/>
<dbReference type="Proteomes" id="UP000186221">
    <property type="component" value="Unassembled WGS sequence"/>
</dbReference>
<evidence type="ECO:0000259" key="1">
    <source>
        <dbReference type="PROSITE" id="PS50404"/>
    </source>
</evidence>
<accession>A0A1N7M683</accession>
<dbReference type="SUPFAM" id="SSF52833">
    <property type="entry name" value="Thioredoxin-like"/>
    <property type="match status" value="1"/>
</dbReference>
<dbReference type="AlphaFoldDB" id="A0A1N7M683"/>